<reference evidence="1 3" key="1">
    <citation type="journal article" date="2011" name="Nature">
        <title>The Medicago genome provides insight into the evolution of rhizobial symbioses.</title>
        <authorList>
            <person name="Young N.D."/>
            <person name="Debelle F."/>
            <person name="Oldroyd G.E."/>
            <person name="Geurts R."/>
            <person name="Cannon S.B."/>
            <person name="Udvardi M.K."/>
            <person name="Benedito V.A."/>
            <person name="Mayer K.F."/>
            <person name="Gouzy J."/>
            <person name="Schoof H."/>
            <person name="Van de Peer Y."/>
            <person name="Proost S."/>
            <person name="Cook D.R."/>
            <person name="Meyers B.C."/>
            <person name="Spannagl M."/>
            <person name="Cheung F."/>
            <person name="De Mita S."/>
            <person name="Krishnakumar V."/>
            <person name="Gundlach H."/>
            <person name="Zhou S."/>
            <person name="Mudge J."/>
            <person name="Bharti A.K."/>
            <person name="Murray J.D."/>
            <person name="Naoumkina M.A."/>
            <person name="Rosen B."/>
            <person name="Silverstein K.A."/>
            <person name="Tang H."/>
            <person name="Rombauts S."/>
            <person name="Zhao P.X."/>
            <person name="Zhou P."/>
            <person name="Barbe V."/>
            <person name="Bardou P."/>
            <person name="Bechner M."/>
            <person name="Bellec A."/>
            <person name="Berger A."/>
            <person name="Berges H."/>
            <person name="Bidwell S."/>
            <person name="Bisseling T."/>
            <person name="Choisne N."/>
            <person name="Couloux A."/>
            <person name="Denny R."/>
            <person name="Deshpande S."/>
            <person name="Dai X."/>
            <person name="Doyle J.J."/>
            <person name="Dudez A.M."/>
            <person name="Farmer A.D."/>
            <person name="Fouteau S."/>
            <person name="Franken C."/>
            <person name="Gibelin C."/>
            <person name="Gish J."/>
            <person name="Goldstein S."/>
            <person name="Gonzalez A.J."/>
            <person name="Green P.J."/>
            <person name="Hallab A."/>
            <person name="Hartog M."/>
            <person name="Hua A."/>
            <person name="Humphray S.J."/>
            <person name="Jeong D.H."/>
            <person name="Jing Y."/>
            <person name="Jocker A."/>
            <person name="Kenton S.M."/>
            <person name="Kim D.J."/>
            <person name="Klee K."/>
            <person name="Lai H."/>
            <person name="Lang C."/>
            <person name="Lin S."/>
            <person name="Macmil S.L."/>
            <person name="Magdelenat G."/>
            <person name="Matthews L."/>
            <person name="McCorrison J."/>
            <person name="Monaghan E.L."/>
            <person name="Mun J.H."/>
            <person name="Najar F.Z."/>
            <person name="Nicholson C."/>
            <person name="Noirot C."/>
            <person name="O'Bleness M."/>
            <person name="Paule C.R."/>
            <person name="Poulain J."/>
            <person name="Prion F."/>
            <person name="Qin B."/>
            <person name="Qu C."/>
            <person name="Retzel E.F."/>
            <person name="Riddle C."/>
            <person name="Sallet E."/>
            <person name="Samain S."/>
            <person name="Samson N."/>
            <person name="Sanders I."/>
            <person name="Saurat O."/>
            <person name="Scarpelli C."/>
            <person name="Schiex T."/>
            <person name="Segurens B."/>
            <person name="Severin A.J."/>
            <person name="Sherrier D.J."/>
            <person name="Shi R."/>
            <person name="Sims S."/>
            <person name="Singer S.R."/>
            <person name="Sinharoy S."/>
            <person name="Sterck L."/>
            <person name="Viollet A."/>
            <person name="Wang B.B."/>
            <person name="Wang K."/>
            <person name="Wang M."/>
            <person name="Wang X."/>
            <person name="Warfsmann J."/>
            <person name="Weissenbach J."/>
            <person name="White D.D."/>
            <person name="White J.D."/>
            <person name="Wiley G.B."/>
            <person name="Wincker P."/>
            <person name="Xing Y."/>
            <person name="Yang L."/>
            <person name="Yao Z."/>
            <person name="Ying F."/>
            <person name="Zhai J."/>
            <person name="Zhou L."/>
            <person name="Zuber A."/>
            <person name="Denarie J."/>
            <person name="Dixon R.A."/>
            <person name="May G.D."/>
            <person name="Schwartz D.C."/>
            <person name="Rogers J."/>
            <person name="Quetier F."/>
            <person name="Town C.D."/>
            <person name="Roe B.A."/>
        </authorList>
    </citation>
    <scope>NUCLEOTIDE SEQUENCE [LARGE SCALE GENOMIC DNA]</scope>
    <source>
        <strain evidence="1">A17</strain>
        <strain evidence="2 3">cv. Jemalong A17</strain>
    </source>
</reference>
<keyword evidence="3" id="KW-1185">Reference proteome</keyword>
<evidence type="ECO:0008006" key="4">
    <source>
        <dbReference type="Google" id="ProtNLM"/>
    </source>
</evidence>
<dbReference type="EMBL" id="CM001218">
    <property type="protein sequence ID" value="KEH37836.1"/>
    <property type="molecule type" value="Genomic_DNA"/>
</dbReference>
<dbReference type="EnsemblPlants" id="KEH37836">
    <property type="protein sequence ID" value="KEH37836"/>
    <property type="gene ID" value="MTR_2g449730"/>
</dbReference>
<dbReference type="AlphaFoldDB" id="A0A072V886"/>
<evidence type="ECO:0000313" key="2">
    <source>
        <dbReference type="EnsemblPlants" id="KEH37836"/>
    </source>
</evidence>
<dbReference type="PANTHER" id="PTHR46148:SF60">
    <property type="entry name" value="CHROMO DOMAIN-CONTAINING PROTEIN"/>
    <property type="match status" value="1"/>
</dbReference>
<organism evidence="1 3">
    <name type="scientific">Medicago truncatula</name>
    <name type="common">Barrel medic</name>
    <name type="synonym">Medicago tribuloides</name>
    <dbReference type="NCBI Taxonomy" id="3880"/>
    <lineage>
        <taxon>Eukaryota</taxon>
        <taxon>Viridiplantae</taxon>
        <taxon>Streptophyta</taxon>
        <taxon>Embryophyta</taxon>
        <taxon>Tracheophyta</taxon>
        <taxon>Spermatophyta</taxon>
        <taxon>Magnoliopsida</taxon>
        <taxon>eudicotyledons</taxon>
        <taxon>Gunneridae</taxon>
        <taxon>Pentapetalae</taxon>
        <taxon>rosids</taxon>
        <taxon>fabids</taxon>
        <taxon>Fabales</taxon>
        <taxon>Fabaceae</taxon>
        <taxon>Papilionoideae</taxon>
        <taxon>50 kb inversion clade</taxon>
        <taxon>NPAAA clade</taxon>
        <taxon>Hologalegina</taxon>
        <taxon>IRL clade</taxon>
        <taxon>Trifolieae</taxon>
        <taxon>Medicago</taxon>
    </lineage>
</organism>
<gene>
    <name evidence="1" type="ordered locus">MTR_2g449730</name>
</gene>
<dbReference type="PANTHER" id="PTHR46148">
    <property type="entry name" value="CHROMO DOMAIN-CONTAINING PROTEIN"/>
    <property type="match status" value="1"/>
</dbReference>
<reference evidence="1 3" key="2">
    <citation type="journal article" date="2014" name="BMC Genomics">
        <title>An improved genome release (version Mt4.0) for the model legume Medicago truncatula.</title>
        <authorList>
            <person name="Tang H."/>
            <person name="Krishnakumar V."/>
            <person name="Bidwell S."/>
            <person name="Rosen B."/>
            <person name="Chan A."/>
            <person name="Zhou S."/>
            <person name="Gentzbittel L."/>
            <person name="Childs K.L."/>
            <person name="Yandell M."/>
            <person name="Gundlach H."/>
            <person name="Mayer K.F."/>
            <person name="Schwartz D.C."/>
            <person name="Town C.D."/>
        </authorList>
    </citation>
    <scope>GENOME REANNOTATION</scope>
    <source>
        <strain evidence="1">A17</strain>
        <strain evidence="2 3">cv. Jemalong A17</strain>
    </source>
</reference>
<dbReference type="Proteomes" id="UP000002051">
    <property type="component" value="Chromosome 2"/>
</dbReference>
<reference evidence="2" key="3">
    <citation type="submission" date="2015-04" db="UniProtKB">
        <authorList>
            <consortium name="EnsemblPlants"/>
        </authorList>
    </citation>
    <scope>IDENTIFICATION</scope>
    <source>
        <strain evidence="2">cv. Jemalong A17</strain>
    </source>
</reference>
<sequence length="161" mass="19119">MNKITTRALHRTFLCWYKSGESALIRMEVVQETIEKVKMIHENMIASQSMQKLSWKYVYDMSHMIQVDDIEVRDNLTVKTWPVRIEDREVKRIRGKEIFLVKVIWVGPTGESATWESESKMRVSYTELFSSVFCDFGEDDKLSWTMVLMIFNEMNELNMMN</sequence>
<accession>A0A072V886</accession>
<dbReference type="HOGENOM" id="CLU_1646219_0_0_1"/>
<proteinExistence type="predicted"/>
<protein>
    <recommendedName>
        <fullName evidence="4">Chromo domain-containing protein</fullName>
    </recommendedName>
</protein>
<evidence type="ECO:0000313" key="1">
    <source>
        <dbReference type="EMBL" id="KEH37836.1"/>
    </source>
</evidence>
<evidence type="ECO:0000313" key="3">
    <source>
        <dbReference type="Proteomes" id="UP000002051"/>
    </source>
</evidence>
<name>A0A072V886_MEDTR</name>